<keyword evidence="4" id="KW-0614">Plasmid</keyword>
<protein>
    <submittedName>
        <fullName evidence="4">Putative acyl transferase</fullName>
    </submittedName>
</protein>
<dbReference type="AlphaFoldDB" id="A0A222EBM1"/>
<dbReference type="Proteomes" id="UP000203589">
    <property type="component" value="Plasmid pSMS3-2"/>
</dbReference>
<organism evidence="4 5">
    <name type="scientific">Antarctobacter heliothermus</name>
    <dbReference type="NCBI Taxonomy" id="74033"/>
    <lineage>
        <taxon>Bacteria</taxon>
        <taxon>Pseudomonadati</taxon>
        <taxon>Pseudomonadota</taxon>
        <taxon>Alphaproteobacteria</taxon>
        <taxon>Rhodobacterales</taxon>
        <taxon>Roseobacteraceae</taxon>
        <taxon>Antarctobacter</taxon>
    </lineage>
</organism>
<dbReference type="EMBL" id="CP022542">
    <property type="protein sequence ID" value="ASP23594.1"/>
    <property type="molecule type" value="Genomic_DNA"/>
</dbReference>
<dbReference type="OrthoDB" id="9815592at2"/>
<proteinExistence type="inferred from homology"/>
<geneLocation type="plasmid" evidence="5">
    <name>psms3-2</name>
</geneLocation>
<dbReference type="GO" id="GO:0005829">
    <property type="term" value="C:cytosol"/>
    <property type="evidence" value="ECO:0007669"/>
    <property type="project" value="TreeGrafter"/>
</dbReference>
<comment type="similarity">
    <text evidence="1">Belongs to the transferase hexapeptide repeat family.</text>
</comment>
<dbReference type="RefSeq" id="WP_094037662.1">
    <property type="nucleotide sequence ID" value="NZ_CP022542.1"/>
</dbReference>
<dbReference type="InterPro" id="IPR051159">
    <property type="entry name" value="Hexapeptide_acetyltransf"/>
</dbReference>
<evidence type="ECO:0000256" key="1">
    <source>
        <dbReference type="ARBA" id="ARBA00007274"/>
    </source>
</evidence>
<feature type="region of interest" description="Disordered" evidence="3">
    <location>
        <begin position="172"/>
        <end position="192"/>
    </location>
</feature>
<dbReference type="Gene3D" id="2.160.10.10">
    <property type="entry name" value="Hexapeptide repeat proteins"/>
    <property type="match status" value="1"/>
</dbReference>
<evidence type="ECO:0000256" key="3">
    <source>
        <dbReference type="SAM" id="MobiDB-lite"/>
    </source>
</evidence>
<keyword evidence="5" id="KW-1185">Reference proteome</keyword>
<gene>
    <name evidence="4" type="ORF">ANTHELSMS3_04696</name>
</gene>
<sequence length="192" mass="20824">MTDPAQRLDLFENPDFDRGASKLTELVWMMVQAWLFGSWLPGSGWRVKLLRAFGASIGRGVVIKPHVTVKFPWRLTVGDHVWIGERVWIDNLAQVTLEDHACLSQGAYLCTGSHDWTDPRFTLITKPITVGQGAWVGAQATLAPGTVLEEGAVLAMGAAGSGRLAARTIHRADGSTRPRLKQDADATPKPGG</sequence>
<dbReference type="InterPro" id="IPR011004">
    <property type="entry name" value="Trimer_LpxA-like_sf"/>
</dbReference>
<dbReference type="PANTHER" id="PTHR23416:SF23">
    <property type="entry name" value="ACETYLTRANSFERASE C18B11.09C-RELATED"/>
    <property type="match status" value="1"/>
</dbReference>
<dbReference type="GO" id="GO:0008374">
    <property type="term" value="F:O-acyltransferase activity"/>
    <property type="evidence" value="ECO:0007669"/>
    <property type="project" value="TreeGrafter"/>
</dbReference>
<keyword evidence="2 4" id="KW-0808">Transferase</keyword>
<name>A0A222EBM1_9RHOB</name>
<dbReference type="PANTHER" id="PTHR23416">
    <property type="entry name" value="SIALIC ACID SYNTHASE-RELATED"/>
    <property type="match status" value="1"/>
</dbReference>
<dbReference type="CDD" id="cd05825">
    <property type="entry name" value="LbH_wcaF_like"/>
    <property type="match status" value="1"/>
</dbReference>
<evidence type="ECO:0000313" key="4">
    <source>
        <dbReference type="EMBL" id="ASP23594.1"/>
    </source>
</evidence>
<dbReference type="Pfam" id="PF14602">
    <property type="entry name" value="Hexapep_2"/>
    <property type="match status" value="1"/>
</dbReference>
<evidence type="ECO:0000256" key="2">
    <source>
        <dbReference type="ARBA" id="ARBA00022679"/>
    </source>
</evidence>
<dbReference type="NCBIfam" id="NF007797">
    <property type="entry name" value="PRK10502.1"/>
    <property type="match status" value="1"/>
</dbReference>
<evidence type="ECO:0000313" key="5">
    <source>
        <dbReference type="Proteomes" id="UP000203589"/>
    </source>
</evidence>
<reference evidence="4 5" key="1">
    <citation type="submission" date="2017-07" db="EMBL/GenBank/DDBJ databases">
        <title>Genome Sequence of Antarctobacter heliothermus Strain SMS3 Isolated from a culture of the Diatom Skeletonema marinoi.</title>
        <authorList>
            <person name="Topel M."/>
            <person name="Pinder M.I.M."/>
            <person name="Johansson O.N."/>
            <person name="Kourtchenko O."/>
            <person name="Godhe A."/>
            <person name="Clarke A.K."/>
        </authorList>
    </citation>
    <scope>NUCLEOTIDE SEQUENCE [LARGE SCALE GENOMIC DNA]</scope>
    <source>
        <strain evidence="4 5">SMS3</strain>
        <plasmid evidence="5">Plasmid psms3-2</plasmid>
    </source>
</reference>
<feature type="compositionally biased region" description="Basic and acidic residues" evidence="3">
    <location>
        <begin position="172"/>
        <end position="186"/>
    </location>
</feature>
<dbReference type="SUPFAM" id="SSF51161">
    <property type="entry name" value="Trimeric LpxA-like enzymes"/>
    <property type="match status" value="1"/>
</dbReference>
<dbReference type="KEGG" id="aht:ANTHELSMS3_04696"/>
<accession>A0A222EBM1</accession>
<dbReference type="InterPro" id="IPR001451">
    <property type="entry name" value="Hexapep"/>
</dbReference>